<dbReference type="Proteomes" id="UP000295701">
    <property type="component" value="Unassembled WGS sequence"/>
</dbReference>
<sequence length="88" mass="9232">METTPIAAAPPWATPALERAAKELEAGFLAEMLRFAAPTPDDHAFTGGVGEDQFASLLRDEHARAMVEAGGIGLAERIVRAMAVAQDG</sequence>
<dbReference type="OrthoDB" id="7690273at2"/>
<dbReference type="AlphaFoldDB" id="A0A4R6AC31"/>
<comment type="caution">
    <text evidence="2">The sequence shown here is derived from an EMBL/GenBank/DDBJ whole genome shotgun (WGS) entry which is preliminary data.</text>
</comment>
<feature type="domain" description="Flagellar protein FlgJ N-terminal" evidence="1">
    <location>
        <begin position="37"/>
        <end position="80"/>
    </location>
</feature>
<gene>
    <name evidence="2" type="ORF">E2L08_05275</name>
</gene>
<evidence type="ECO:0000313" key="2">
    <source>
        <dbReference type="EMBL" id="TDL81531.1"/>
    </source>
</evidence>
<evidence type="ECO:0000313" key="3">
    <source>
        <dbReference type="Proteomes" id="UP000295701"/>
    </source>
</evidence>
<protein>
    <recommendedName>
        <fullName evidence="1">Flagellar protein FlgJ N-terminal domain-containing protein</fullName>
    </recommendedName>
</protein>
<proteinExistence type="predicted"/>
<accession>A0A4R6AC31</accession>
<evidence type="ECO:0000259" key="1">
    <source>
        <dbReference type="Pfam" id="PF10135"/>
    </source>
</evidence>
<dbReference type="EMBL" id="SNAA01000004">
    <property type="protein sequence ID" value="TDL81531.1"/>
    <property type="molecule type" value="Genomic_DNA"/>
</dbReference>
<organism evidence="2 3">
    <name type="scientific">Palleronia sediminis</name>
    <dbReference type="NCBI Taxonomy" id="2547833"/>
    <lineage>
        <taxon>Bacteria</taxon>
        <taxon>Pseudomonadati</taxon>
        <taxon>Pseudomonadota</taxon>
        <taxon>Alphaproteobacteria</taxon>
        <taxon>Rhodobacterales</taxon>
        <taxon>Roseobacteraceae</taxon>
        <taxon>Palleronia</taxon>
    </lineage>
</organism>
<reference evidence="2 3" key="1">
    <citation type="submission" date="2019-03" db="EMBL/GenBank/DDBJ databases">
        <title>Primorskyibacter sp. SS33 isolated from sediments.</title>
        <authorList>
            <person name="Xunke S."/>
        </authorList>
    </citation>
    <scope>NUCLEOTIDE SEQUENCE [LARGE SCALE GENOMIC DNA]</scope>
    <source>
        <strain evidence="2 3">SS33</strain>
    </source>
</reference>
<dbReference type="Pfam" id="PF10135">
    <property type="entry name" value="Rod-binding"/>
    <property type="match status" value="1"/>
</dbReference>
<keyword evidence="3" id="KW-1185">Reference proteome</keyword>
<dbReference type="RefSeq" id="WP_133396018.1">
    <property type="nucleotide sequence ID" value="NZ_SNAA01000004.1"/>
</dbReference>
<name>A0A4R6AC31_9RHOB</name>
<dbReference type="InterPro" id="IPR019301">
    <property type="entry name" value="Flagellar_prot_FlgJ_N"/>
</dbReference>